<dbReference type="KEGG" id="hir:HETIRDRAFT_109172"/>
<dbReference type="HOGENOM" id="CLU_2386434_0_0_1"/>
<proteinExistence type="predicted"/>
<protein>
    <submittedName>
        <fullName evidence="1">Uncharacterized protein</fullName>
    </submittedName>
</protein>
<dbReference type="RefSeq" id="XP_009545731.1">
    <property type="nucleotide sequence ID" value="XM_009547436.1"/>
</dbReference>
<dbReference type="EMBL" id="KI925457">
    <property type="protein sequence ID" value="ETW83485.1"/>
    <property type="molecule type" value="Genomic_DNA"/>
</dbReference>
<organism evidence="1 2">
    <name type="scientific">Heterobasidion irregulare (strain TC 32-1)</name>
    <dbReference type="NCBI Taxonomy" id="747525"/>
    <lineage>
        <taxon>Eukaryota</taxon>
        <taxon>Fungi</taxon>
        <taxon>Dikarya</taxon>
        <taxon>Basidiomycota</taxon>
        <taxon>Agaricomycotina</taxon>
        <taxon>Agaricomycetes</taxon>
        <taxon>Russulales</taxon>
        <taxon>Bondarzewiaceae</taxon>
        <taxon>Heterobasidion</taxon>
        <taxon>Heterobasidion annosum species complex</taxon>
    </lineage>
</organism>
<accession>W4KDU4</accession>
<name>W4KDU4_HETIT</name>
<keyword evidence="2" id="KW-1185">Reference proteome</keyword>
<sequence>MSDGTSHTAAAQGAAHLVSRSHQHGLYSLGELRCIFSVANENQEESRTLSSRAFGRKVMGHVTSGYSAYSKLRGWLASSPEPTAALLGLQPRKL</sequence>
<dbReference type="InParanoid" id="W4KDU4"/>
<evidence type="ECO:0000313" key="1">
    <source>
        <dbReference type="EMBL" id="ETW83485.1"/>
    </source>
</evidence>
<gene>
    <name evidence="1" type="ORF">HETIRDRAFT_109172</name>
</gene>
<reference evidence="1 2" key="1">
    <citation type="journal article" date="2012" name="New Phytol.">
        <title>Insight into trade-off between wood decay and parasitism from the genome of a fungal forest pathogen.</title>
        <authorList>
            <person name="Olson A."/>
            <person name="Aerts A."/>
            <person name="Asiegbu F."/>
            <person name="Belbahri L."/>
            <person name="Bouzid O."/>
            <person name="Broberg A."/>
            <person name="Canback B."/>
            <person name="Coutinho P.M."/>
            <person name="Cullen D."/>
            <person name="Dalman K."/>
            <person name="Deflorio G."/>
            <person name="van Diepen L.T."/>
            <person name="Dunand C."/>
            <person name="Duplessis S."/>
            <person name="Durling M."/>
            <person name="Gonthier P."/>
            <person name="Grimwood J."/>
            <person name="Fossdal C.G."/>
            <person name="Hansson D."/>
            <person name="Henrissat B."/>
            <person name="Hietala A."/>
            <person name="Himmelstrand K."/>
            <person name="Hoffmeister D."/>
            <person name="Hogberg N."/>
            <person name="James T.Y."/>
            <person name="Karlsson M."/>
            <person name="Kohler A."/>
            <person name="Kues U."/>
            <person name="Lee Y.H."/>
            <person name="Lin Y.C."/>
            <person name="Lind M."/>
            <person name="Lindquist E."/>
            <person name="Lombard V."/>
            <person name="Lucas S."/>
            <person name="Lunden K."/>
            <person name="Morin E."/>
            <person name="Murat C."/>
            <person name="Park J."/>
            <person name="Raffaello T."/>
            <person name="Rouze P."/>
            <person name="Salamov A."/>
            <person name="Schmutz J."/>
            <person name="Solheim H."/>
            <person name="Stahlberg J."/>
            <person name="Velez H."/>
            <person name="de Vries R.P."/>
            <person name="Wiebenga A."/>
            <person name="Woodward S."/>
            <person name="Yakovlev I."/>
            <person name="Garbelotto M."/>
            <person name="Martin F."/>
            <person name="Grigoriev I.V."/>
            <person name="Stenlid J."/>
        </authorList>
    </citation>
    <scope>NUCLEOTIDE SEQUENCE [LARGE SCALE GENOMIC DNA]</scope>
    <source>
        <strain evidence="1 2">TC 32-1</strain>
    </source>
</reference>
<dbReference type="AlphaFoldDB" id="W4KDU4"/>
<evidence type="ECO:0000313" key="2">
    <source>
        <dbReference type="Proteomes" id="UP000030671"/>
    </source>
</evidence>
<dbReference type="Proteomes" id="UP000030671">
    <property type="component" value="Unassembled WGS sequence"/>
</dbReference>
<dbReference type="GeneID" id="20666416"/>